<keyword evidence="1" id="KW-1133">Transmembrane helix</keyword>
<keyword evidence="1" id="KW-0812">Transmembrane</keyword>
<name>A0ABX7C8V8_9HYPH</name>
<evidence type="ECO:0000313" key="3">
    <source>
        <dbReference type="Proteomes" id="UP000595857"/>
    </source>
</evidence>
<dbReference type="PANTHER" id="PTHR41795">
    <property type="entry name" value="EXOPOLYSACCHARIDE SYNTHESIS PROTEIN"/>
    <property type="match status" value="1"/>
</dbReference>
<reference evidence="2 3" key="1">
    <citation type="submission" date="2021-01" db="EMBL/GenBank/DDBJ databases">
        <title>Genome seq and assembly of Devosia sp. LEGU1.</title>
        <authorList>
            <person name="Chhetri G."/>
        </authorList>
    </citation>
    <scope>NUCLEOTIDE SEQUENCE [LARGE SCALE GENOMIC DNA]</scope>
    <source>
        <strain evidence="2 3">LEGU1</strain>
    </source>
</reference>
<evidence type="ECO:0000313" key="2">
    <source>
        <dbReference type="EMBL" id="QQR40695.1"/>
    </source>
</evidence>
<proteinExistence type="predicted"/>
<keyword evidence="1" id="KW-0472">Membrane</keyword>
<dbReference type="EMBL" id="CP068046">
    <property type="protein sequence ID" value="QQR40695.1"/>
    <property type="molecule type" value="Genomic_DNA"/>
</dbReference>
<keyword evidence="3" id="KW-1185">Reference proteome</keyword>
<feature type="transmembrane region" description="Helical" evidence="1">
    <location>
        <begin position="122"/>
        <end position="143"/>
    </location>
</feature>
<organism evidence="2 3">
    <name type="scientific">Devosia rhizoryzae</name>
    <dbReference type="NCBI Taxonomy" id="2774137"/>
    <lineage>
        <taxon>Bacteria</taxon>
        <taxon>Pseudomonadati</taxon>
        <taxon>Pseudomonadota</taxon>
        <taxon>Alphaproteobacteria</taxon>
        <taxon>Hyphomicrobiales</taxon>
        <taxon>Devosiaceae</taxon>
        <taxon>Devosia</taxon>
    </lineage>
</organism>
<accession>A0ABX7C8V8</accession>
<dbReference type="PANTHER" id="PTHR41795:SF1">
    <property type="entry name" value="EXOPOLYSACCHARIDE SYNTHESIS PROTEIN"/>
    <property type="match status" value="1"/>
</dbReference>
<dbReference type="InterPro" id="IPR010331">
    <property type="entry name" value="ExoD"/>
</dbReference>
<evidence type="ECO:0000256" key="1">
    <source>
        <dbReference type="SAM" id="Phobius"/>
    </source>
</evidence>
<dbReference type="PIRSF" id="PIRSF033239">
    <property type="entry name" value="ExoD"/>
    <property type="match status" value="1"/>
</dbReference>
<sequence>MTARAPINRYARRIASALRRAAETGTHLTLSGLVQLLGPRAHRLLLLVAALFNMIPGPPGFGGTIAWTTFLIALAMVLDRPIRLPPFIGNRKLPLKLLVRASDQVVRVTDVLARFSRPRLRWLTGAGMNLPYGIVVMIVSVVMALPIPLINAIPNVGLCIIAFSMLNRDGAGVIIGVAVAAIGLIVAAAAIFGAYHLGMSAIDAMV</sequence>
<dbReference type="RefSeq" id="WP_201636226.1">
    <property type="nucleotide sequence ID" value="NZ_CP068046.1"/>
</dbReference>
<dbReference type="Pfam" id="PF06055">
    <property type="entry name" value="ExoD"/>
    <property type="match status" value="1"/>
</dbReference>
<gene>
    <name evidence="2" type="ORF">JI748_06785</name>
</gene>
<feature type="transmembrane region" description="Helical" evidence="1">
    <location>
        <begin position="173"/>
        <end position="197"/>
    </location>
</feature>
<dbReference type="Proteomes" id="UP000595857">
    <property type="component" value="Chromosome"/>
</dbReference>
<protein>
    <submittedName>
        <fullName evidence="2">Exopolysaccharide biosynthesis protein</fullName>
    </submittedName>
</protein>